<feature type="domain" description="Exocyst complex component EXOC2/Sec5 N-terminal" evidence="6">
    <location>
        <begin position="87"/>
        <end position="998"/>
    </location>
</feature>
<dbReference type="GO" id="GO:0015031">
    <property type="term" value="P:protein transport"/>
    <property type="evidence" value="ECO:0007669"/>
    <property type="project" value="UniProtKB-KW"/>
</dbReference>
<feature type="region of interest" description="Disordered" evidence="5">
    <location>
        <begin position="22"/>
        <end position="51"/>
    </location>
</feature>
<dbReference type="PANTHER" id="PTHR13043:SF1">
    <property type="entry name" value="EXOCYST COMPLEX COMPONENT 2"/>
    <property type="match status" value="1"/>
</dbReference>
<evidence type="ECO:0000313" key="8">
    <source>
        <dbReference type="Proteomes" id="UP000242877"/>
    </source>
</evidence>
<gene>
    <name evidence="7" type="ORF">AAP_00201</name>
</gene>
<dbReference type="GO" id="GO:0006893">
    <property type="term" value="P:Golgi to plasma membrane transport"/>
    <property type="evidence" value="ECO:0007669"/>
    <property type="project" value="UniProtKB-UniRule"/>
</dbReference>
<accession>A0A166PN36</accession>
<dbReference type="PANTHER" id="PTHR13043">
    <property type="entry name" value="EXOCYST COMPLEX COMPONENT SEC5"/>
    <property type="match status" value="1"/>
</dbReference>
<sequence length="1006" mass="113883">MTVPSERAIRDYYHLPSVFPDEWPAALDASDDSSDDEEGTQPAVGGNRLKLDRRKSRYFALQGDRRKSALPGSDLSDDDSLAPKDEPDPLGTSNSVVSILKRRGLPVAHDSRLRNRFLLSSTTFSPGLFLSQVHSMASTQSLLQGLECLSKSIDQKSASLKVLVESNFERFVRAKATIDNVYNEMRDPGGKTKDPEGSDTASKYALTRDNEYGVKSIRVPLLEASARAEEVWGPALIGRQREEDLKSVINAMERHRAIYEVGGNVRKFIRQRDYDAIVAEYTRARRFATDARLLAERTVEDQGTLTDEQVHTIIITGKMWMDVEDQIQAFKRDLWKRLSNIQANSGDYDTEGPVEEYMEIIIALLELGVSDNPVWIWLMGRYDFLKSKITVFCDRSKVEIELLRRQLANGEQPSPHKVAPFLKLQNRDGTRNPTERLDRDPVVQMWEHVHGYLKKLLSLENGLLSEAMEFWATIQSFISGERRKMLPSGYDGESNKHHQLQDDQIKDLKTGVIELLDLIRANTYALFVEAPIDDVSSLLTPTTPNTPLQHLLSTESRFRNDIKDLPPNAQKQGQFWEEFAFWPPWATSLSGAHYLSQFMGLIGTAAVEMSASNLVGRGDFFDKLKILVSATREHCCRALCAAWNKDVEYCKYLEEWIRDPERKNITKMPTLFTSFEIAILSALQKIIFVSEAKGKSRGLEVIDVPPAKLLQAVRTQFVTSVYKTLSGMVENAEHPIQPEGENEWVVIGPSSTVSRDHIPSMLIHAGGIDSKNRSVRMLLTLSNLRSLRSDFVPKLIANFESYFTVKLTEESNTVFDVLMQIDNKLFQSYTRPMTAKLDAEIRRGITSDEWLPTVSRPTEVRPYVYTVMLQLVMVHTEVSTTLPLPPSEASSAGQGSLTYSVLSHLLVQISSSLLMAFTTRSKYTISALMQATLDIEFIAQTLSQYSSEEASKKQSQIYLELDRRTDDEVRDRLQTELGEMRSILKKLRENTKGEFACFRKIRSQAK</sequence>
<reference evidence="7 8" key="1">
    <citation type="journal article" date="2016" name="Genome Biol. Evol.">
        <title>Divergent and convergent evolution of fungal pathogenicity.</title>
        <authorList>
            <person name="Shang Y."/>
            <person name="Xiao G."/>
            <person name="Zheng P."/>
            <person name="Cen K."/>
            <person name="Zhan S."/>
            <person name="Wang C."/>
        </authorList>
    </citation>
    <scope>NUCLEOTIDE SEQUENCE [LARGE SCALE GENOMIC DNA]</scope>
    <source>
        <strain evidence="7 8">ARSEF 7405</strain>
    </source>
</reference>
<dbReference type="Proteomes" id="UP000242877">
    <property type="component" value="Unassembled WGS sequence"/>
</dbReference>
<name>A0A166PN36_9EURO</name>
<evidence type="ECO:0000259" key="6">
    <source>
        <dbReference type="Pfam" id="PF15469"/>
    </source>
</evidence>
<organism evidence="7 8">
    <name type="scientific">Ascosphaera apis ARSEF 7405</name>
    <dbReference type="NCBI Taxonomy" id="392613"/>
    <lineage>
        <taxon>Eukaryota</taxon>
        <taxon>Fungi</taxon>
        <taxon>Dikarya</taxon>
        <taxon>Ascomycota</taxon>
        <taxon>Pezizomycotina</taxon>
        <taxon>Eurotiomycetes</taxon>
        <taxon>Eurotiomycetidae</taxon>
        <taxon>Onygenales</taxon>
        <taxon>Ascosphaeraceae</taxon>
        <taxon>Ascosphaera</taxon>
    </lineage>
</organism>
<keyword evidence="8" id="KW-1185">Reference proteome</keyword>
<dbReference type="InterPro" id="IPR039481">
    <property type="entry name" value="EXOC2/Sec5_N_dom"/>
</dbReference>
<proteinExistence type="inferred from homology"/>
<dbReference type="Pfam" id="PF15469">
    <property type="entry name" value="Sec5"/>
    <property type="match status" value="1"/>
</dbReference>
<protein>
    <recommendedName>
        <fullName evidence="4">Exocyst complex component SEC5</fullName>
    </recommendedName>
</protein>
<dbReference type="OrthoDB" id="26242at2759"/>
<feature type="compositionally biased region" description="Acidic residues" evidence="5">
    <location>
        <begin position="29"/>
        <end position="39"/>
    </location>
</feature>
<keyword evidence="2 4" id="KW-0813">Transport</keyword>
<dbReference type="AlphaFoldDB" id="A0A166PN36"/>
<comment type="function">
    <text evidence="4">Component of the exocyst complex involved in the docking of exocytic vesicles with fusion sites on the plasma membrane.</text>
</comment>
<dbReference type="InterPro" id="IPR029175">
    <property type="entry name" value="EXOC2/Sec5"/>
</dbReference>
<evidence type="ECO:0000256" key="4">
    <source>
        <dbReference type="RuleBase" id="RU365069"/>
    </source>
</evidence>
<dbReference type="GO" id="GO:0006887">
    <property type="term" value="P:exocytosis"/>
    <property type="evidence" value="ECO:0007669"/>
    <property type="project" value="UniProtKB-KW"/>
</dbReference>
<evidence type="ECO:0000256" key="5">
    <source>
        <dbReference type="SAM" id="MobiDB-lite"/>
    </source>
</evidence>
<evidence type="ECO:0000313" key="7">
    <source>
        <dbReference type="EMBL" id="KZZ97940.1"/>
    </source>
</evidence>
<keyword evidence="3 4" id="KW-0268">Exocytosis</keyword>
<keyword evidence="4" id="KW-0653">Protein transport</keyword>
<comment type="subunit">
    <text evidence="4">Component of the exocyst complex.</text>
</comment>
<dbReference type="VEuPathDB" id="FungiDB:AAP_00201"/>
<evidence type="ECO:0000256" key="3">
    <source>
        <dbReference type="ARBA" id="ARBA00022483"/>
    </source>
</evidence>
<dbReference type="EMBL" id="AZGZ01000001">
    <property type="protein sequence ID" value="KZZ97940.1"/>
    <property type="molecule type" value="Genomic_DNA"/>
</dbReference>
<evidence type="ECO:0000256" key="2">
    <source>
        <dbReference type="ARBA" id="ARBA00022448"/>
    </source>
</evidence>
<comment type="similarity">
    <text evidence="1 4">Belongs to the SEC5 family.</text>
</comment>
<feature type="region of interest" description="Disordered" evidence="5">
    <location>
        <begin position="67"/>
        <end position="95"/>
    </location>
</feature>
<dbReference type="GO" id="GO:0000145">
    <property type="term" value="C:exocyst"/>
    <property type="evidence" value="ECO:0007669"/>
    <property type="project" value="UniProtKB-UniRule"/>
</dbReference>
<evidence type="ECO:0000256" key="1">
    <source>
        <dbReference type="ARBA" id="ARBA00010578"/>
    </source>
</evidence>
<comment type="caution">
    <text evidence="7">The sequence shown here is derived from an EMBL/GenBank/DDBJ whole genome shotgun (WGS) entry which is preliminary data.</text>
</comment>